<organism evidence="1 2">
    <name type="scientific">Roseovarius gaetbuli</name>
    <dbReference type="NCBI Taxonomy" id="1356575"/>
    <lineage>
        <taxon>Bacteria</taxon>
        <taxon>Pseudomonadati</taxon>
        <taxon>Pseudomonadota</taxon>
        <taxon>Alphaproteobacteria</taxon>
        <taxon>Rhodobacterales</taxon>
        <taxon>Roseobacteraceae</taxon>
        <taxon>Roseovarius</taxon>
    </lineage>
</organism>
<protein>
    <submittedName>
        <fullName evidence="1">Uncharacterized protein</fullName>
    </submittedName>
</protein>
<reference evidence="2" key="1">
    <citation type="submission" date="2017-03" db="EMBL/GenBank/DDBJ databases">
        <authorList>
            <person name="Rodrigo-Torres L."/>
            <person name="Arahal R.D."/>
            <person name="Lucena T."/>
        </authorList>
    </citation>
    <scope>NUCLEOTIDE SEQUENCE [LARGE SCALE GENOMIC DNA]</scope>
    <source>
        <strain evidence="2">CECT 8370</strain>
    </source>
</reference>
<gene>
    <name evidence="1" type="ORF">ROG8370_02677</name>
</gene>
<dbReference type="EMBL" id="FWFJ01000027">
    <property type="protein sequence ID" value="SLN58712.1"/>
    <property type="molecule type" value="Genomic_DNA"/>
</dbReference>
<evidence type="ECO:0000313" key="1">
    <source>
        <dbReference type="EMBL" id="SLN58712.1"/>
    </source>
</evidence>
<dbReference type="AlphaFoldDB" id="A0A1X6ZQP3"/>
<evidence type="ECO:0000313" key="2">
    <source>
        <dbReference type="Proteomes" id="UP000194012"/>
    </source>
</evidence>
<keyword evidence="2" id="KW-1185">Reference proteome</keyword>
<sequence>MARPSLPKAQEVAGIVRCLRAEGFYSICIETAPDGSVSIRVDEPKGKANMTELEKWKAERGSA</sequence>
<dbReference type="Proteomes" id="UP000194012">
    <property type="component" value="Unassembled WGS sequence"/>
</dbReference>
<accession>A0A1X6ZQP3</accession>
<name>A0A1X6ZQP3_9RHOB</name>
<proteinExistence type="predicted"/>